<accession>A0A484HKI0</accession>
<protein>
    <submittedName>
        <fullName evidence="2">Putative toxin-antitoxin system toxin component, PIN family</fullName>
    </submittedName>
</protein>
<dbReference type="InterPro" id="IPR002850">
    <property type="entry name" value="PIN_toxin-like"/>
</dbReference>
<gene>
    <name evidence="2" type="ORF">EPICR_70101</name>
</gene>
<organism evidence="2">
    <name type="scientific">uncultured Desulfobacteraceae bacterium</name>
    <dbReference type="NCBI Taxonomy" id="218296"/>
    <lineage>
        <taxon>Bacteria</taxon>
        <taxon>Pseudomonadati</taxon>
        <taxon>Thermodesulfobacteriota</taxon>
        <taxon>Desulfobacteria</taxon>
        <taxon>Desulfobacterales</taxon>
        <taxon>Desulfobacteraceae</taxon>
        <taxon>environmental samples</taxon>
    </lineage>
</organism>
<evidence type="ECO:0000313" key="2">
    <source>
        <dbReference type="EMBL" id="VEN75259.1"/>
    </source>
</evidence>
<dbReference type="NCBIfam" id="TIGR00305">
    <property type="entry name" value="putative toxin-antitoxin system toxin component, PIN family"/>
    <property type="match status" value="1"/>
</dbReference>
<proteinExistence type="predicted"/>
<dbReference type="EMBL" id="CAACVI010000050">
    <property type="protein sequence ID" value="VEN75259.1"/>
    <property type="molecule type" value="Genomic_DNA"/>
</dbReference>
<dbReference type="AlphaFoldDB" id="A0A484HKI0"/>
<evidence type="ECO:0000259" key="1">
    <source>
        <dbReference type="Pfam" id="PF13470"/>
    </source>
</evidence>
<sequence length="139" mass="15598">MKIVFDSNVYIAAFATHGICHLLFESGIRDHDVFSSAFILGEVNAKLIEKMKLPAKTVHEIMDYLRAQTIVNRPKIQLSGISRDPDDDNVISLAVEAGAGHIVTGDKDLLDLKRYPSIRIVSPRMFSEILRSQDIYPDE</sequence>
<dbReference type="InterPro" id="IPR029060">
    <property type="entry name" value="PIN-like_dom_sf"/>
</dbReference>
<reference evidence="2" key="1">
    <citation type="submission" date="2019-01" db="EMBL/GenBank/DDBJ databases">
        <authorList>
            <consortium name="Genoscope - CEA"/>
            <person name="William W."/>
        </authorList>
    </citation>
    <scope>NUCLEOTIDE SEQUENCE</scope>
    <source>
        <strain evidence="2">CR-1</strain>
    </source>
</reference>
<dbReference type="PANTHER" id="PTHR34610">
    <property type="entry name" value="SSL7007 PROTEIN"/>
    <property type="match status" value="1"/>
</dbReference>
<dbReference type="InterPro" id="IPR002716">
    <property type="entry name" value="PIN_dom"/>
</dbReference>
<dbReference type="SUPFAM" id="SSF88723">
    <property type="entry name" value="PIN domain-like"/>
    <property type="match status" value="1"/>
</dbReference>
<dbReference type="Pfam" id="PF13470">
    <property type="entry name" value="PIN_3"/>
    <property type="match status" value="1"/>
</dbReference>
<dbReference type="PANTHER" id="PTHR34610:SF3">
    <property type="entry name" value="SSL7007 PROTEIN"/>
    <property type="match status" value="1"/>
</dbReference>
<name>A0A484HKI0_9BACT</name>
<feature type="domain" description="PIN" evidence="1">
    <location>
        <begin position="2"/>
        <end position="108"/>
    </location>
</feature>